<sequence length="119" mass="14003">MYDICMKGFVDGYYSWTAHGEAQVLENYDDQPAPVCLETPVALGMRTQWGGYKQMNWDQRMVSQWASDLLPRDHTLPSNYYNAKKMIRDLGLPVEKIHACRNSCMLYWKDDIDMEYCKF</sequence>
<dbReference type="PANTHER" id="PTHR10775:SF158">
    <property type="entry name" value="TNP2-LIKE TRANSPOSON PROTEIN"/>
    <property type="match status" value="1"/>
</dbReference>
<proteinExistence type="predicted"/>
<dbReference type="EMBL" id="JACGWK010000010">
    <property type="protein sequence ID" value="KAL0331747.1"/>
    <property type="molecule type" value="Genomic_DNA"/>
</dbReference>
<gene>
    <name evidence="1" type="ORF">Sangu_1720200</name>
</gene>
<comment type="caution">
    <text evidence="1">The sequence shown here is derived from an EMBL/GenBank/DDBJ whole genome shotgun (WGS) entry which is preliminary data.</text>
</comment>
<organism evidence="1">
    <name type="scientific">Sesamum angustifolium</name>
    <dbReference type="NCBI Taxonomy" id="2727405"/>
    <lineage>
        <taxon>Eukaryota</taxon>
        <taxon>Viridiplantae</taxon>
        <taxon>Streptophyta</taxon>
        <taxon>Embryophyta</taxon>
        <taxon>Tracheophyta</taxon>
        <taxon>Spermatophyta</taxon>
        <taxon>Magnoliopsida</taxon>
        <taxon>eudicotyledons</taxon>
        <taxon>Gunneridae</taxon>
        <taxon>Pentapetalae</taxon>
        <taxon>asterids</taxon>
        <taxon>lamiids</taxon>
        <taxon>Lamiales</taxon>
        <taxon>Pedaliaceae</taxon>
        <taxon>Sesamum</taxon>
    </lineage>
</organism>
<evidence type="ECO:0000313" key="1">
    <source>
        <dbReference type="EMBL" id="KAL0331747.1"/>
    </source>
</evidence>
<reference evidence="1" key="1">
    <citation type="submission" date="2020-06" db="EMBL/GenBank/DDBJ databases">
        <authorList>
            <person name="Li T."/>
            <person name="Hu X."/>
            <person name="Zhang T."/>
            <person name="Song X."/>
            <person name="Zhang H."/>
            <person name="Dai N."/>
            <person name="Sheng W."/>
            <person name="Hou X."/>
            <person name="Wei L."/>
        </authorList>
    </citation>
    <scope>NUCLEOTIDE SEQUENCE</scope>
    <source>
        <strain evidence="1">G01</strain>
        <tissue evidence="1">Leaf</tissue>
    </source>
</reference>
<accession>A0AAW2MKE5</accession>
<dbReference type="AlphaFoldDB" id="A0AAW2MKE5"/>
<protein>
    <submittedName>
        <fullName evidence="1">Uncharacterized protein</fullName>
    </submittedName>
</protein>
<name>A0AAW2MKE5_9LAMI</name>
<dbReference type="PANTHER" id="PTHR10775">
    <property type="entry name" value="OS08G0208400 PROTEIN"/>
    <property type="match status" value="1"/>
</dbReference>
<reference evidence="1" key="2">
    <citation type="journal article" date="2024" name="Plant">
        <title>Genomic evolution and insights into agronomic trait innovations of Sesamum species.</title>
        <authorList>
            <person name="Miao H."/>
            <person name="Wang L."/>
            <person name="Qu L."/>
            <person name="Liu H."/>
            <person name="Sun Y."/>
            <person name="Le M."/>
            <person name="Wang Q."/>
            <person name="Wei S."/>
            <person name="Zheng Y."/>
            <person name="Lin W."/>
            <person name="Duan Y."/>
            <person name="Cao H."/>
            <person name="Xiong S."/>
            <person name="Wang X."/>
            <person name="Wei L."/>
            <person name="Li C."/>
            <person name="Ma Q."/>
            <person name="Ju M."/>
            <person name="Zhao R."/>
            <person name="Li G."/>
            <person name="Mu C."/>
            <person name="Tian Q."/>
            <person name="Mei H."/>
            <person name="Zhang T."/>
            <person name="Gao T."/>
            <person name="Zhang H."/>
        </authorList>
    </citation>
    <scope>NUCLEOTIDE SEQUENCE</scope>
    <source>
        <strain evidence="1">G01</strain>
    </source>
</reference>